<feature type="repeat" description="TPR" evidence="3">
    <location>
        <begin position="786"/>
        <end position="819"/>
    </location>
</feature>
<evidence type="ECO:0000256" key="1">
    <source>
        <dbReference type="ARBA" id="ARBA00022737"/>
    </source>
</evidence>
<dbReference type="PANTHER" id="PTHR45586">
    <property type="entry name" value="TPR REPEAT-CONTAINING PROTEIN PA4667"/>
    <property type="match status" value="1"/>
</dbReference>
<name>A0ABP9JGE6_9ACTN</name>
<keyword evidence="4" id="KW-1133">Transmembrane helix</keyword>
<keyword evidence="4" id="KW-0472">Membrane</keyword>
<dbReference type="InterPro" id="IPR051012">
    <property type="entry name" value="CellSynth/LPSAsmb/PSIAsmb"/>
</dbReference>
<keyword evidence="1" id="KW-0677">Repeat</keyword>
<evidence type="ECO:0000256" key="3">
    <source>
        <dbReference type="PROSITE-ProRule" id="PRU00339"/>
    </source>
</evidence>
<keyword evidence="6" id="KW-1185">Reference proteome</keyword>
<dbReference type="EMBL" id="BAABKB010000031">
    <property type="protein sequence ID" value="GAA5029142.1"/>
    <property type="molecule type" value="Genomic_DNA"/>
</dbReference>
<feature type="transmembrane region" description="Helical" evidence="4">
    <location>
        <begin position="60"/>
        <end position="76"/>
    </location>
</feature>
<organism evidence="5 6">
    <name type="scientific">Streptomyces siamensis</name>
    <dbReference type="NCBI Taxonomy" id="1274986"/>
    <lineage>
        <taxon>Bacteria</taxon>
        <taxon>Bacillati</taxon>
        <taxon>Actinomycetota</taxon>
        <taxon>Actinomycetes</taxon>
        <taxon>Kitasatosporales</taxon>
        <taxon>Streptomycetaceae</taxon>
        <taxon>Streptomyces</taxon>
    </lineage>
</organism>
<dbReference type="InterPro" id="IPR019734">
    <property type="entry name" value="TPR_rpt"/>
</dbReference>
<feature type="transmembrane region" description="Helical" evidence="4">
    <location>
        <begin position="88"/>
        <end position="104"/>
    </location>
</feature>
<reference evidence="6" key="1">
    <citation type="journal article" date="2019" name="Int. J. Syst. Evol. Microbiol.">
        <title>The Global Catalogue of Microorganisms (GCM) 10K type strain sequencing project: providing services to taxonomists for standard genome sequencing and annotation.</title>
        <authorList>
            <consortium name="The Broad Institute Genomics Platform"/>
            <consortium name="The Broad Institute Genome Sequencing Center for Infectious Disease"/>
            <person name="Wu L."/>
            <person name="Ma J."/>
        </authorList>
    </citation>
    <scope>NUCLEOTIDE SEQUENCE [LARGE SCALE GENOMIC DNA]</scope>
    <source>
        <strain evidence="6">JCM 18409</strain>
    </source>
</reference>
<dbReference type="SUPFAM" id="SSF48452">
    <property type="entry name" value="TPR-like"/>
    <property type="match status" value="5"/>
</dbReference>
<gene>
    <name evidence="5" type="ORF">GCM10023335_67820</name>
</gene>
<dbReference type="InterPro" id="IPR011990">
    <property type="entry name" value="TPR-like_helical_dom_sf"/>
</dbReference>
<keyword evidence="2 3" id="KW-0802">TPR repeat</keyword>
<evidence type="ECO:0000256" key="2">
    <source>
        <dbReference type="ARBA" id="ARBA00022803"/>
    </source>
</evidence>
<dbReference type="Pfam" id="PF13174">
    <property type="entry name" value="TPR_6"/>
    <property type="match status" value="1"/>
</dbReference>
<accession>A0ABP9JGE6</accession>
<dbReference type="Proteomes" id="UP001501759">
    <property type="component" value="Unassembled WGS sequence"/>
</dbReference>
<evidence type="ECO:0000313" key="5">
    <source>
        <dbReference type="EMBL" id="GAA5029142.1"/>
    </source>
</evidence>
<dbReference type="Gene3D" id="1.25.40.10">
    <property type="entry name" value="Tetratricopeptide repeat domain"/>
    <property type="match status" value="4"/>
</dbReference>
<protein>
    <recommendedName>
        <fullName evidence="7">Tetratricopeptide repeat protein</fullName>
    </recommendedName>
</protein>
<comment type="caution">
    <text evidence="5">The sequence shown here is derived from an EMBL/GenBank/DDBJ whole genome shotgun (WGS) entry which is preliminary data.</text>
</comment>
<dbReference type="SMART" id="SM00028">
    <property type="entry name" value="TPR"/>
    <property type="match status" value="6"/>
</dbReference>
<proteinExistence type="predicted"/>
<evidence type="ECO:0000256" key="4">
    <source>
        <dbReference type="SAM" id="Phobius"/>
    </source>
</evidence>
<evidence type="ECO:0000313" key="6">
    <source>
        <dbReference type="Proteomes" id="UP001501759"/>
    </source>
</evidence>
<keyword evidence="4" id="KW-0812">Transmembrane</keyword>
<sequence length="1198" mass="133378">MRRGAGEEQTPEEGHVAMPSLKHLVMETERIADSRPSRGTHRVRRILRLWWTAWRSINPVLWWTPVAIVGFIVLTVMRGGAPFRGMPYAVWIIIGLVAILLVAARRGSRPVRILPFKCLAGGDNPGEADGLAGGFTELLGGEIERIAELVRQEPFMTSADVLNPAAQRGEMVRRSSARVPFKSGVATSGLSGDIKPTEVGTVTLGPLKLQVGTVLTWLERAFSGTLEGVLVQADGVWRVVATQSGMRGRTWSAEVGTHDQTGQAEGLLARELAHRIELERPGASESGADVESFQRLVDGLDRYRRFQQEGILQYLDEAEDHFRAALAHSPGYSAAYHNLGLVYREQRRVRQDIGLRVSRAVGDGPTLMWQKALTLDPAMAPARIQLARAFLEQADHPAVDVKRRSDLLEQAVQQARSALMQPARTHPMEGALASYWLGVALLKQGEHQQQYTEQGPSPIGKVGEALDCFCNTEQALVDERAVRLVRDGDTVAVRPLTARIAHVVSLESECWSQMARCMPDAPVRSRLVEAADSRICHAIRWAPDVTELHALRGRMLEEHGVEGGALIAYLEALQRDPQNHHVTAKDIGAFAAGTAINSETVELATDLFTLAVHRDPDDAVAWLLLALVIPDERAARSLAGKALALEPGREEARRIVDEQWPPTDGCVPDTPGWENRFTLRWARAWSDAREAQQTADEARLRSSLGRIEKLRLELGGSRPEVSFAHREIGLLHASLASMIQRSDEQRRQWQAAVRHLKKAVRRRPLSKLEKPPMWYVELADAYAALADSQLDAGHRHEASDNYQRAVRHYDEAINRSPKTVRPRYRTGRQGQERLAELSAEQPDLSPRARAMAGRAAVYACQGSVGDAARDCRDALKLAPLYAYPRFTLARLYRDQRAQYDLAEQTLVRLVELLPAGEQRDRARLELAVTYRKQAETSHNAQRERLLEHAREELCKATREASLSTDLDARMHEELATVLDLLGRSDDAIVALRAISGTTEQPHAAQHHERIAHLMAQSEQPSEVERELLEAQKACYARMARSRGKDEEKELCVVQVTLTARLAMFYAEQGIKLDEARLMADGALQSASHILDPGGLAKCEDARGWVAYREGRPREAVRFLESAVEHSGGNAQEWAHLASALEARSMSRRGHQDLDRARDVWQQILERFPHSPAAEQARHHLDLLPERLHPPRPLASHGL</sequence>
<dbReference type="PANTHER" id="PTHR45586:SF1">
    <property type="entry name" value="LIPOPOLYSACCHARIDE ASSEMBLY PROTEIN B"/>
    <property type="match status" value="1"/>
</dbReference>
<dbReference type="PROSITE" id="PS50005">
    <property type="entry name" value="TPR"/>
    <property type="match status" value="1"/>
</dbReference>
<evidence type="ECO:0008006" key="7">
    <source>
        <dbReference type="Google" id="ProtNLM"/>
    </source>
</evidence>